<reference evidence="1 2" key="1">
    <citation type="journal article" date="2015" name="Genome Biol. Evol.">
        <title>Phylogenomic analyses indicate that early fungi evolved digesting cell walls of algal ancestors of land plants.</title>
        <authorList>
            <person name="Chang Y."/>
            <person name="Wang S."/>
            <person name="Sekimoto S."/>
            <person name="Aerts A.L."/>
            <person name="Choi C."/>
            <person name="Clum A."/>
            <person name="LaButti K.M."/>
            <person name="Lindquist E.A."/>
            <person name="Yee Ngan C."/>
            <person name="Ohm R.A."/>
            <person name="Salamov A.A."/>
            <person name="Grigoriev I.V."/>
            <person name="Spatafora J.W."/>
            <person name="Berbee M.L."/>
        </authorList>
    </citation>
    <scope>NUCLEOTIDE SEQUENCE [LARGE SCALE GENOMIC DNA]</scope>
    <source>
        <strain evidence="1 2">JEL478</strain>
    </source>
</reference>
<organism evidence="1 2">
    <name type="scientific">Gonapodya prolifera (strain JEL478)</name>
    <name type="common">Monoblepharis prolifera</name>
    <dbReference type="NCBI Taxonomy" id="1344416"/>
    <lineage>
        <taxon>Eukaryota</taxon>
        <taxon>Fungi</taxon>
        <taxon>Fungi incertae sedis</taxon>
        <taxon>Chytridiomycota</taxon>
        <taxon>Chytridiomycota incertae sedis</taxon>
        <taxon>Monoblepharidomycetes</taxon>
        <taxon>Monoblepharidales</taxon>
        <taxon>Gonapodyaceae</taxon>
        <taxon>Gonapodya</taxon>
    </lineage>
</organism>
<dbReference type="EMBL" id="KQ965749">
    <property type="protein sequence ID" value="KXS17029.1"/>
    <property type="molecule type" value="Genomic_DNA"/>
</dbReference>
<evidence type="ECO:0000313" key="1">
    <source>
        <dbReference type="EMBL" id="KXS17029.1"/>
    </source>
</evidence>
<protein>
    <submittedName>
        <fullName evidence="1">Uncharacterized protein</fullName>
    </submittedName>
</protein>
<gene>
    <name evidence="1" type="ORF">M427DRAFT_269124</name>
</gene>
<evidence type="ECO:0000313" key="2">
    <source>
        <dbReference type="Proteomes" id="UP000070544"/>
    </source>
</evidence>
<proteinExistence type="predicted"/>
<dbReference type="Proteomes" id="UP000070544">
    <property type="component" value="Unassembled WGS sequence"/>
</dbReference>
<keyword evidence="2" id="KW-1185">Reference proteome</keyword>
<name>A0A139AJV0_GONPJ</name>
<dbReference type="AlphaFoldDB" id="A0A139AJV0"/>
<accession>A0A139AJV0</accession>
<sequence>MPRGSSASRPLLIDIRRSLQEDVAWGIDDTRLILTGTPHSIIQGNLLSLPLGEVADTDWRVLLTSVRLEVGQYVDHLVLPGSSALAHWKTLPRLTTVAPVQGTVCACWRTSEPWYWGICGPYKLILPQPSRVERPHPVQSVVNRAPARAHASSGSRSLWRSRNPELENAIVELLLRPRPVLPEIAPLEKVCSEPCEMDETCLVGTGSGSESC</sequence>